<sequence>MLISLNTVFALFALTIAFCLIGSLMLPANLAFFSGIDDAPLFEWLSDSGDLAMLWWIYLLIASVAGLALSTIACTIEALLKRSRQGLLYKFSPQVMHIGVLLVMLGHLLTGAMGYRSDLLIPEGSSGK</sequence>
<keyword evidence="1" id="KW-0812">Transmembrane</keyword>
<feature type="transmembrane region" description="Helical" evidence="1">
    <location>
        <begin position="7"/>
        <end position="33"/>
    </location>
</feature>
<proteinExistence type="predicted"/>
<evidence type="ECO:0000313" key="2">
    <source>
        <dbReference type="EMBL" id="KKL63459.1"/>
    </source>
</evidence>
<feature type="transmembrane region" description="Helical" evidence="1">
    <location>
        <begin position="53"/>
        <end position="74"/>
    </location>
</feature>
<protein>
    <submittedName>
        <fullName evidence="2">Uncharacterized protein</fullName>
    </submittedName>
</protein>
<feature type="non-terminal residue" evidence="2">
    <location>
        <position position="128"/>
    </location>
</feature>
<evidence type="ECO:0000256" key="1">
    <source>
        <dbReference type="SAM" id="Phobius"/>
    </source>
</evidence>
<keyword evidence="1" id="KW-0472">Membrane</keyword>
<dbReference type="EMBL" id="LAZR01028162">
    <property type="protein sequence ID" value="KKL63459.1"/>
    <property type="molecule type" value="Genomic_DNA"/>
</dbReference>
<dbReference type="AlphaFoldDB" id="A0A0F9DP22"/>
<gene>
    <name evidence="2" type="ORF">LCGC14_2174920</name>
</gene>
<accession>A0A0F9DP22</accession>
<reference evidence="2" key="1">
    <citation type="journal article" date="2015" name="Nature">
        <title>Complex archaea that bridge the gap between prokaryotes and eukaryotes.</title>
        <authorList>
            <person name="Spang A."/>
            <person name="Saw J.H."/>
            <person name="Jorgensen S.L."/>
            <person name="Zaremba-Niedzwiedzka K."/>
            <person name="Martijn J."/>
            <person name="Lind A.E."/>
            <person name="van Eijk R."/>
            <person name="Schleper C."/>
            <person name="Guy L."/>
            <person name="Ettema T.J."/>
        </authorList>
    </citation>
    <scope>NUCLEOTIDE SEQUENCE</scope>
</reference>
<organism evidence="2">
    <name type="scientific">marine sediment metagenome</name>
    <dbReference type="NCBI Taxonomy" id="412755"/>
    <lineage>
        <taxon>unclassified sequences</taxon>
        <taxon>metagenomes</taxon>
        <taxon>ecological metagenomes</taxon>
    </lineage>
</organism>
<comment type="caution">
    <text evidence="2">The sequence shown here is derived from an EMBL/GenBank/DDBJ whole genome shotgun (WGS) entry which is preliminary data.</text>
</comment>
<feature type="transmembrane region" description="Helical" evidence="1">
    <location>
        <begin position="95"/>
        <end position="115"/>
    </location>
</feature>
<name>A0A0F9DP22_9ZZZZ</name>
<keyword evidence="1" id="KW-1133">Transmembrane helix</keyword>